<dbReference type="InterPro" id="IPR044730">
    <property type="entry name" value="RNase_H-like_dom_plant"/>
</dbReference>
<dbReference type="GO" id="GO:0003676">
    <property type="term" value="F:nucleic acid binding"/>
    <property type="evidence" value="ECO:0007669"/>
    <property type="project" value="InterPro"/>
</dbReference>
<evidence type="ECO:0000313" key="2">
    <source>
        <dbReference type="EMBL" id="RYQ83427.1"/>
    </source>
</evidence>
<dbReference type="EMBL" id="SDMP01000020">
    <property type="protein sequence ID" value="RYQ83427.1"/>
    <property type="molecule type" value="Genomic_DNA"/>
</dbReference>
<dbReference type="InterPro" id="IPR002156">
    <property type="entry name" value="RNaseH_domain"/>
</dbReference>
<feature type="domain" description="RNase H type-1" evidence="1">
    <location>
        <begin position="3"/>
        <end position="89"/>
    </location>
</feature>
<accession>A0A444X166</accession>
<dbReference type="PANTHER" id="PTHR47723">
    <property type="entry name" value="OS05G0353850 PROTEIN"/>
    <property type="match status" value="1"/>
</dbReference>
<dbReference type="PANTHER" id="PTHR47723:SF24">
    <property type="entry name" value="RNASE H TYPE-1 DOMAIN-CONTAINING PROTEIN"/>
    <property type="match status" value="1"/>
</dbReference>
<keyword evidence="3" id="KW-1185">Reference proteome</keyword>
<dbReference type="Gene3D" id="3.30.420.10">
    <property type="entry name" value="Ribonuclease H-like superfamily/Ribonuclease H"/>
    <property type="match status" value="1"/>
</dbReference>
<dbReference type="GO" id="GO:0004523">
    <property type="term" value="F:RNA-DNA hybrid ribonuclease activity"/>
    <property type="evidence" value="ECO:0007669"/>
    <property type="project" value="InterPro"/>
</dbReference>
<proteinExistence type="predicted"/>
<sequence>MKQAAGEVAQVRDWQGRIITGITTKFKTTSALVAEAQAYREALILITNLQLRKCIIETDCLPLVQAIKAKPPLAEADAIIRDIPKCWMKLRKWELPGLQEMPIC</sequence>
<name>A0A444X166_ARAHY</name>
<dbReference type="CDD" id="cd06222">
    <property type="entry name" value="RNase_H_like"/>
    <property type="match status" value="1"/>
</dbReference>
<gene>
    <name evidence="2" type="ORF">Ahy_B10g102110</name>
</gene>
<dbReference type="InterPro" id="IPR053151">
    <property type="entry name" value="RNase_H-like"/>
</dbReference>
<dbReference type="AlphaFoldDB" id="A0A444X166"/>
<organism evidence="2 3">
    <name type="scientific">Arachis hypogaea</name>
    <name type="common">Peanut</name>
    <dbReference type="NCBI Taxonomy" id="3818"/>
    <lineage>
        <taxon>Eukaryota</taxon>
        <taxon>Viridiplantae</taxon>
        <taxon>Streptophyta</taxon>
        <taxon>Embryophyta</taxon>
        <taxon>Tracheophyta</taxon>
        <taxon>Spermatophyta</taxon>
        <taxon>Magnoliopsida</taxon>
        <taxon>eudicotyledons</taxon>
        <taxon>Gunneridae</taxon>
        <taxon>Pentapetalae</taxon>
        <taxon>rosids</taxon>
        <taxon>fabids</taxon>
        <taxon>Fabales</taxon>
        <taxon>Fabaceae</taxon>
        <taxon>Papilionoideae</taxon>
        <taxon>50 kb inversion clade</taxon>
        <taxon>dalbergioids sensu lato</taxon>
        <taxon>Dalbergieae</taxon>
        <taxon>Pterocarpus clade</taxon>
        <taxon>Arachis</taxon>
    </lineage>
</organism>
<reference evidence="2 3" key="1">
    <citation type="submission" date="2019-01" db="EMBL/GenBank/DDBJ databases">
        <title>Sequencing of cultivated peanut Arachis hypogaea provides insights into genome evolution and oil improvement.</title>
        <authorList>
            <person name="Chen X."/>
        </authorList>
    </citation>
    <scope>NUCLEOTIDE SEQUENCE [LARGE SCALE GENOMIC DNA]</scope>
    <source>
        <strain evidence="3">cv. Fuhuasheng</strain>
        <tissue evidence="2">Leaves</tissue>
    </source>
</reference>
<dbReference type="Proteomes" id="UP000289738">
    <property type="component" value="Chromosome B10"/>
</dbReference>
<evidence type="ECO:0000259" key="1">
    <source>
        <dbReference type="Pfam" id="PF13456"/>
    </source>
</evidence>
<protein>
    <recommendedName>
        <fullName evidence="1">RNase H type-1 domain-containing protein</fullName>
    </recommendedName>
</protein>
<dbReference type="InterPro" id="IPR036397">
    <property type="entry name" value="RNaseH_sf"/>
</dbReference>
<evidence type="ECO:0000313" key="3">
    <source>
        <dbReference type="Proteomes" id="UP000289738"/>
    </source>
</evidence>
<comment type="caution">
    <text evidence="2">The sequence shown here is derived from an EMBL/GenBank/DDBJ whole genome shotgun (WGS) entry which is preliminary data.</text>
</comment>
<dbReference type="Pfam" id="PF13456">
    <property type="entry name" value="RVT_3"/>
    <property type="match status" value="1"/>
</dbReference>